<dbReference type="InterPro" id="IPR013097">
    <property type="entry name" value="Dabb"/>
</dbReference>
<protein>
    <submittedName>
        <fullName evidence="2">Stress responsive A/B Barrel Domain protein</fullName>
    </submittedName>
</protein>
<gene>
    <name evidence="2" type="ORF">SRIMR7_00295</name>
</gene>
<dbReference type="InterPro" id="IPR011008">
    <property type="entry name" value="Dimeric_a/b-barrel"/>
</dbReference>
<name>A0ABY3YS86_STRRM</name>
<evidence type="ECO:0000313" key="3">
    <source>
        <dbReference type="Proteomes" id="UP000829494"/>
    </source>
</evidence>
<keyword evidence="3" id="KW-1185">Reference proteome</keyword>
<organism evidence="2 3">
    <name type="scientific">Streptomyces rimosus subsp. rimosus</name>
    <dbReference type="NCBI Taxonomy" id="132474"/>
    <lineage>
        <taxon>Bacteria</taxon>
        <taxon>Bacillati</taxon>
        <taxon>Actinomycetota</taxon>
        <taxon>Actinomycetes</taxon>
        <taxon>Kitasatosporales</taxon>
        <taxon>Streptomycetaceae</taxon>
        <taxon>Streptomyces</taxon>
    </lineage>
</organism>
<dbReference type="RefSeq" id="WP_226048578.1">
    <property type="nucleotide sequence ID" value="NZ_CP043497.1"/>
</dbReference>
<dbReference type="SMART" id="SM00886">
    <property type="entry name" value="Dabb"/>
    <property type="match status" value="1"/>
</dbReference>
<dbReference type="GeneID" id="71455972"/>
<dbReference type="EMBL" id="CP094298">
    <property type="protein sequence ID" value="UNZ00572.1"/>
    <property type="molecule type" value="Genomic_DNA"/>
</dbReference>
<proteinExistence type="predicted"/>
<evidence type="ECO:0000259" key="1">
    <source>
        <dbReference type="PROSITE" id="PS51502"/>
    </source>
</evidence>
<dbReference type="Pfam" id="PF07876">
    <property type="entry name" value="Dabb"/>
    <property type="match status" value="1"/>
</dbReference>
<feature type="domain" description="Stress-response A/B barrel" evidence="1">
    <location>
        <begin position="80"/>
        <end position="169"/>
    </location>
</feature>
<dbReference type="Proteomes" id="UP000829494">
    <property type="component" value="Chromosome"/>
</dbReference>
<dbReference type="PROSITE" id="PS51502">
    <property type="entry name" value="S_R_A_B_BARREL"/>
    <property type="match status" value="1"/>
</dbReference>
<reference evidence="2 3" key="1">
    <citation type="submission" date="2022-03" db="EMBL/GenBank/DDBJ databases">
        <title>Complete genome of Streptomyces rimosus ssp. rimosus R7 (=ATCC 10970).</title>
        <authorList>
            <person name="Beganovic S."/>
            <person name="Ruckert C."/>
            <person name="Busche T."/>
            <person name="Kalinowski J."/>
            <person name="Wittmann C."/>
        </authorList>
    </citation>
    <scope>NUCLEOTIDE SEQUENCE [LARGE SCALE GENOMIC DNA]</scope>
    <source>
        <strain evidence="2 3">R7</strain>
    </source>
</reference>
<accession>A0ABY3YS86</accession>
<sequence>MVPNRVVGAMFTVTVAGSPDVDDGVAVRPVAAVVVGALADGGTENLASPIPWVISYNYRKKLKLRTRCILPSERKRTAVIYHQIRLAMRPDAPKHKVDEALGLLRRMGQEIDAVEHWAVGRDIGGDFDYGALFVVKDIDAYRAYMHAPLHRQVDEIGLPLVRNMISQDLTDDEDPEIADKIRKIHADRFAGDPALAALIEGLGSYEGSGVANG</sequence>
<evidence type="ECO:0000313" key="2">
    <source>
        <dbReference type="EMBL" id="UNZ00572.1"/>
    </source>
</evidence>
<dbReference type="Gene3D" id="3.30.70.100">
    <property type="match status" value="1"/>
</dbReference>
<dbReference type="SUPFAM" id="SSF54909">
    <property type="entry name" value="Dimeric alpha+beta barrel"/>
    <property type="match status" value="1"/>
</dbReference>